<protein>
    <submittedName>
        <fullName evidence="2">Protein of uncharacterized function (DUF554)</fullName>
    </submittedName>
</protein>
<accession>A0A448V394</accession>
<feature type="transmembrane region" description="Helical" evidence="1">
    <location>
        <begin position="33"/>
        <end position="50"/>
    </location>
</feature>
<dbReference type="PANTHER" id="PTHR36111">
    <property type="entry name" value="INNER MEMBRANE PROTEIN-RELATED"/>
    <property type="match status" value="1"/>
</dbReference>
<dbReference type="EMBL" id="LR134523">
    <property type="protein sequence ID" value="VEJ36284.1"/>
    <property type="molecule type" value="Genomic_DNA"/>
</dbReference>
<dbReference type="KEGG" id="piv:NCTC13079_01488"/>
<dbReference type="InterPro" id="IPR007563">
    <property type="entry name" value="DUF554"/>
</dbReference>
<keyword evidence="3" id="KW-1185">Reference proteome</keyword>
<name>A0A448V394_9FIRM</name>
<evidence type="ECO:0000313" key="2">
    <source>
        <dbReference type="EMBL" id="VEJ36284.1"/>
    </source>
</evidence>
<dbReference type="RefSeq" id="WP_164715261.1">
    <property type="nucleotide sequence ID" value="NZ_LR134523.1"/>
</dbReference>
<organism evidence="2 3">
    <name type="scientific">Aedoeadaptatus ivorii</name>
    <dbReference type="NCBI Taxonomy" id="54006"/>
    <lineage>
        <taxon>Bacteria</taxon>
        <taxon>Bacillati</taxon>
        <taxon>Bacillota</taxon>
        <taxon>Tissierellia</taxon>
        <taxon>Tissierellales</taxon>
        <taxon>Peptoniphilaceae</taxon>
        <taxon>Aedoeadaptatus</taxon>
    </lineage>
</organism>
<feature type="transmembrane region" description="Helical" evidence="1">
    <location>
        <begin position="212"/>
        <end position="229"/>
    </location>
</feature>
<keyword evidence="1" id="KW-0472">Membrane</keyword>
<dbReference type="AlphaFoldDB" id="A0A448V394"/>
<proteinExistence type="predicted"/>
<gene>
    <name evidence="2" type="ORF">NCTC13079_01488</name>
</gene>
<feature type="transmembrane region" description="Helical" evidence="1">
    <location>
        <begin position="56"/>
        <end position="78"/>
    </location>
</feature>
<feature type="transmembrane region" description="Helical" evidence="1">
    <location>
        <begin position="143"/>
        <end position="165"/>
    </location>
</feature>
<sequence>MIGVIANAVAIVLCAGLGTLIGNRIPERVQKQIMIALALCVMVMGAQMGMGADEFLIVIVSMAVGTAIGTALDIDAAFRRFGETVDAKFRRSETDKGAMGPVSAGVQASILFCVGSMAIVGSLQAGMNGDNEVLLVKAALDGLTSVVFASTMGFGVALSAIPVFIYQGAITLMATTLAPLIGEALMADLTAVGGIMIFAIGLGLSEIKDVRIANMLPSFFLPILIRWMMGFF</sequence>
<feature type="transmembrane region" description="Helical" evidence="1">
    <location>
        <begin position="177"/>
        <end position="200"/>
    </location>
</feature>
<evidence type="ECO:0000256" key="1">
    <source>
        <dbReference type="SAM" id="Phobius"/>
    </source>
</evidence>
<keyword evidence="1" id="KW-0812">Transmembrane</keyword>
<keyword evidence="1" id="KW-1133">Transmembrane helix</keyword>
<dbReference type="PANTHER" id="PTHR36111:SF2">
    <property type="entry name" value="INNER MEMBRANE PROTEIN"/>
    <property type="match status" value="1"/>
</dbReference>
<feature type="transmembrane region" description="Helical" evidence="1">
    <location>
        <begin position="99"/>
        <end position="123"/>
    </location>
</feature>
<dbReference type="Pfam" id="PF04474">
    <property type="entry name" value="DUF554"/>
    <property type="match status" value="1"/>
</dbReference>
<dbReference type="Proteomes" id="UP000269544">
    <property type="component" value="Chromosome"/>
</dbReference>
<feature type="transmembrane region" description="Helical" evidence="1">
    <location>
        <begin position="6"/>
        <end position="26"/>
    </location>
</feature>
<reference evidence="2 3" key="1">
    <citation type="submission" date="2018-12" db="EMBL/GenBank/DDBJ databases">
        <authorList>
            <consortium name="Pathogen Informatics"/>
        </authorList>
    </citation>
    <scope>NUCLEOTIDE SEQUENCE [LARGE SCALE GENOMIC DNA]</scope>
    <source>
        <strain evidence="2 3">NCTC13079</strain>
    </source>
</reference>
<evidence type="ECO:0000313" key="3">
    <source>
        <dbReference type="Proteomes" id="UP000269544"/>
    </source>
</evidence>